<dbReference type="EMBL" id="SMAA01000002">
    <property type="protein sequence ID" value="TCS81338.1"/>
    <property type="molecule type" value="Genomic_DNA"/>
</dbReference>
<dbReference type="GO" id="GO:0016646">
    <property type="term" value="F:oxidoreductase activity, acting on the CH-NH group of donors, NAD or NADP as acceptor"/>
    <property type="evidence" value="ECO:0007669"/>
    <property type="project" value="UniProtKB-ARBA"/>
</dbReference>
<comment type="similarity">
    <text evidence="1">Belongs to the flavoredoxin family.</text>
</comment>
<accession>A0A4R3KDU2</accession>
<keyword evidence="2" id="KW-0472">Membrane</keyword>
<dbReference type="PANTHER" id="PTHR43567:SF5">
    <property type="entry name" value="HYPOTHETICAL CYTOSOLIC PROTEIN"/>
    <property type="match status" value="1"/>
</dbReference>
<comment type="caution">
    <text evidence="4">The sequence shown here is derived from an EMBL/GenBank/DDBJ whole genome shotgun (WGS) entry which is preliminary data.</text>
</comment>
<evidence type="ECO:0000313" key="5">
    <source>
        <dbReference type="Proteomes" id="UP000295188"/>
    </source>
</evidence>
<dbReference type="InterPro" id="IPR002563">
    <property type="entry name" value="Flavin_Rdtase-like_dom"/>
</dbReference>
<dbReference type="PANTHER" id="PTHR43567">
    <property type="entry name" value="FLAVOREDOXIN-RELATED-RELATED"/>
    <property type="match status" value="1"/>
</dbReference>
<evidence type="ECO:0000259" key="3">
    <source>
        <dbReference type="Pfam" id="PF01613"/>
    </source>
</evidence>
<sequence length="165" mass="18390">MKVIDPLSVSEQVIETLKQGAFLTTKLDGKINTMTIGWGSIGFIWGGPVFMAMVRKSRFTWSFLEKSHEFTVSVPTHDMRAALAICGTKSGRDIDKFATASLTAQKSQKLDTPVIASAGMHFECKVVYQQDMLPKNLSAAVTDRWYGDNDWHTLYFGEIVAAYKD</sequence>
<proteinExistence type="inferred from homology"/>
<keyword evidence="5" id="KW-1185">Reference proteome</keyword>
<keyword evidence="2" id="KW-0812">Transmembrane</keyword>
<dbReference type="Pfam" id="PF01613">
    <property type="entry name" value="Flavin_Reduct"/>
    <property type="match status" value="1"/>
</dbReference>
<dbReference type="InterPro" id="IPR052174">
    <property type="entry name" value="Flavoredoxin"/>
</dbReference>
<gene>
    <name evidence="4" type="ORF">EDC37_10234</name>
</gene>
<organism evidence="4 5">
    <name type="scientific">Pectinatus cerevisiiphilus</name>
    <dbReference type="NCBI Taxonomy" id="86956"/>
    <lineage>
        <taxon>Bacteria</taxon>
        <taxon>Bacillati</taxon>
        <taxon>Bacillota</taxon>
        <taxon>Negativicutes</taxon>
        <taxon>Selenomonadales</taxon>
        <taxon>Selenomonadaceae</taxon>
        <taxon>Pectinatus</taxon>
    </lineage>
</organism>
<name>A0A4R3KDU2_9FIRM</name>
<dbReference type="Gene3D" id="2.30.110.10">
    <property type="entry name" value="Electron Transport, Fmn-binding Protein, Chain A"/>
    <property type="match status" value="1"/>
</dbReference>
<reference evidence="4 5" key="1">
    <citation type="submission" date="2019-03" db="EMBL/GenBank/DDBJ databases">
        <title>Genomic Encyclopedia of Type Strains, Phase IV (KMG-IV): sequencing the most valuable type-strain genomes for metagenomic binning, comparative biology and taxonomic classification.</title>
        <authorList>
            <person name="Goeker M."/>
        </authorList>
    </citation>
    <scope>NUCLEOTIDE SEQUENCE [LARGE SCALE GENOMIC DNA]</scope>
    <source>
        <strain evidence="4 5">DSM 20467</strain>
    </source>
</reference>
<dbReference type="SUPFAM" id="SSF50475">
    <property type="entry name" value="FMN-binding split barrel"/>
    <property type="match status" value="1"/>
</dbReference>
<dbReference type="OrthoDB" id="9791490at2"/>
<dbReference type="RefSeq" id="WP_132547146.1">
    <property type="nucleotide sequence ID" value="NZ_SMAA01000002.1"/>
</dbReference>
<dbReference type="GO" id="GO:0010181">
    <property type="term" value="F:FMN binding"/>
    <property type="evidence" value="ECO:0007669"/>
    <property type="project" value="InterPro"/>
</dbReference>
<feature type="transmembrane region" description="Helical" evidence="2">
    <location>
        <begin position="36"/>
        <end position="54"/>
    </location>
</feature>
<feature type="domain" description="Flavin reductase like" evidence="3">
    <location>
        <begin position="22"/>
        <end position="163"/>
    </location>
</feature>
<dbReference type="InterPro" id="IPR012349">
    <property type="entry name" value="Split_barrel_FMN-bd"/>
</dbReference>
<evidence type="ECO:0000256" key="1">
    <source>
        <dbReference type="ARBA" id="ARBA00038054"/>
    </source>
</evidence>
<keyword evidence="2" id="KW-1133">Transmembrane helix</keyword>
<protein>
    <submittedName>
        <fullName evidence="4">Flavin reductase like protein</fullName>
    </submittedName>
</protein>
<evidence type="ECO:0000256" key="2">
    <source>
        <dbReference type="SAM" id="Phobius"/>
    </source>
</evidence>
<dbReference type="Proteomes" id="UP000295188">
    <property type="component" value="Unassembled WGS sequence"/>
</dbReference>
<dbReference type="AlphaFoldDB" id="A0A4R3KDU2"/>
<evidence type="ECO:0000313" key="4">
    <source>
        <dbReference type="EMBL" id="TCS81338.1"/>
    </source>
</evidence>